<keyword evidence="5" id="KW-0804">Transcription</keyword>
<dbReference type="Pfam" id="PF00172">
    <property type="entry name" value="Zn_clus"/>
    <property type="match status" value="1"/>
</dbReference>
<dbReference type="PANTHER" id="PTHR46910">
    <property type="entry name" value="TRANSCRIPTION FACTOR PDR1"/>
    <property type="match status" value="1"/>
</dbReference>
<keyword evidence="6" id="KW-0539">Nucleus</keyword>
<dbReference type="CDD" id="cd12148">
    <property type="entry name" value="fungal_TF_MHR"/>
    <property type="match status" value="1"/>
</dbReference>
<feature type="region of interest" description="Disordered" evidence="7">
    <location>
        <begin position="596"/>
        <end position="624"/>
    </location>
</feature>
<keyword evidence="10" id="KW-1185">Reference proteome</keyword>
<dbReference type="SUPFAM" id="SSF57701">
    <property type="entry name" value="Zn2/Cys6 DNA-binding domain"/>
    <property type="match status" value="1"/>
</dbReference>
<organism evidence="9 10">
    <name type="scientific">Aspergillus ochraceoroseus</name>
    <dbReference type="NCBI Taxonomy" id="138278"/>
    <lineage>
        <taxon>Eukaryota</taxon>
        <taxon>Fungi</taxon>
        <taxon>Dikarya</taxon>
        <taxon>Ascomycota</taxon>
        <taxon>Pezizomycotina</taxon>
        <taxon>Eurotiomycetes</taxon>
        <taxon>Eurotiomycetidae</taxon>
        <taxon>Eurotiales</taxon>
        <taxon>Aspergillaceae</taxon>
        <taxon>Aspergillus</taxon>
        <taxon>Aspergillus subgen. Nidulantes</taxon>
    </lineage>
</organism>
<dbReference type="InterPro" id="IPR007219">
    <property type="entry name" value="XnlR_reg_dom"/>
</dbReference>
<protein>
    <recommendedName>
        <fullName evidence="8">Zn(2)-C6 fungal-type domain-containing protein</fullName>
    </recommendedName>
</protein>
<dbReference type="InterPro" id="IPR050987">
    <property type="entry name" value="AtrR-like"/>
</dbReference>
<dbReference type="GO" id="GO:0005634">
    <property type="term" value="C:nucleus"/>
    <property type="evidence" value="ECO:0007669"/>
    <property type="project" value="UniProtKB-SubCell"/>
</dbReference>
<comment type="subcellular location">
    <subcellularLocation>
        <location evidence="1">Nucleus</location>
    </subcellularLocation>
</comment>
<dbReference type="EMBL" id="JYKN01001938">
    <property type="protein sequence ID" value="KKK18301.1"/>
    <property type="molecule type" value="Genomic_DNA"/>
</dbReference>
<dbReference type="GO" id="GO:0008270">
    <property type="term" value="F:zinc ion binding"/>
    <property type="evidence" value="ECO:0007669"/>
    <property type="project" value="InterPro"/>
</dbReference>
<dbReference type="OrthoDB" id="103819at2759"/>
<evidence type="ECO:0000256" key="7">
    <source>
        <dbReference type="SAM" id="MobiDB-lite"/>
    </source>
</evidence>
<gene>
    <name evidence="9" type="ORF">AOCH_003477</name>
</gene>
<evidence type="ECO:0000256" key="3">
    <source>
        <dbReference type="ARBA" id="ARBA00023015"/>
    </source>
</evidence>
<dbReference type="VEuPathDB" id="FungiDB:P175DRAFT_0510242"/>
<dbReference type="GO" id="GO:0006351">
    <property type="term" value="P:DNA-templated transcription"/>
    <property type="evidence" value="ECO:0007669"/>
    <property type="project" value="InterPro"/>
</dbReference>
<reference evidence="9 10" key="1">
    <citation type="submission" date="2015-02" db="EMBL/GenBank/DDBJ databases">
        <title>Draft Genome Sequences of Two Closely-Related Aflatoxigenic Aspergillus Species Obtained from the Cote d'Ivoire.</title>
        <authorList>
            <person name="Moore G.G."/>
            <person name="Beltz S.B."/>
            <person name="Mack B.M."/>
        </authorList>
    </citation>
    <scope>NUCLEOTIDE SEQUENCE [LARGE SCALE GENOMIC DNA]</scope>
    <source>
        <strain evidence="9 10">SRRC1432</strain>
    </source>
</reference>
<dbReference type="PROSITE" id="PS50048">
    <property type="entry name" value="ZN2_CY6_FUNGAL_2"/>
    <property type="match status" value="1"/>
</dbReference>
<dbReference type="PANTHER" id="PTHR46910:SF37">
    <property type="entry name" value="ZN(II)2CYS6 TRANSCRIPTION FACTOR (EUROFUNG)"/>
    <property type="match status" value="1"/>
</dbReference>
<dbReference type="GO" id="GO:0003677">
    <property type="term" value="F:DNA binding"/>
    <property type="evidence" value="ECO:0007669"/>
    <property type="project" value="UniProtKB-KW"/>
</dbReference>
<dbReference type="InterPro" id="IPR036864">
    <property type="entry name" value="Zn2-C6_fun-type_DNA-bd_sf"/>
</dbReference>
<evidence type="ECO:0000259" key="8">
    <source>
        <dbReference type="PROSITE" id="PS50048"/>
    </source>
</evidence>
<dbReference type="AlphaFoldDB" id="A0A0F8V5R5"/>
<dbReference type="Proteomes" id="UP000034947">
    <property type="component" value="Unassembled WGS sequence"/>
</dbReference>
<evidence type="ECO:0000256" key="6">
    <source>
        <dbReference type="ARBA" id="ARBA00023242"/>
    </source>
</evidence>
<evidence type="ECO:0000256" key="5">
    <source>
        <dbReference type="ARBA" id="ARBA00023163"/>
    </source>
</evidence>
<evidence type="ECO:0000313" key="10">
    <source>
        <dbReference type="Proteomes" id="UP000034947"/>
    </source>
</evidence>
<dbReference type="InterPro" id="IPR001138">
    <property type="entry name" value="Zn2Cys6_DnaBD"/>
</dbReference>
<proteinExistence type="predicted"/>
<comment type="caution">
    <text evidence="9">The sequence shown here is derived from an EMBL/GenBank/DDBJ whole genome shotgun (WGS) entry which is preliminary data.</text>
</comment>
<sequence length="716" mass="80321">MSSMVRRELARFACDFCRLKKLKCSRELPKCSTCKPWPSRCEYSRDISSLGLPKINDASLETQGDIENRLQHLEKTVQQLAHSVNCALQDISPASSTTGRNQQSNLALQPVRVESNPAGSRLYLGQSHSFSFLRETPANIEASRHQPGNVTRQNAYSGLQDLSNSLTTSQVDLRGGESNAGFYVPSRPAGYQLISKFLEHSELGEPFFKTPSDDIIRKIVFEPQNVQERAWIVHFNYLLLSLVSAEQGEGEETARFRHNARLALNDSSIFMEPRESNVQALLLLAIHGEDYAAPHLSWMLLGHACRQAEALGLHAPAPQLSESRQQQRLCLFWLIFMIEKSCSLAFGRPALLPTALYSDVPLPDPNFLRRFHPHQTADSGNGQAASEESKFGAQVFMKYLEFARLTGIILDLLATSGSVTEKRDIWHKLDTWYRETNQALTETMNRERVPANSRQSREMTLGISSIKIQYLHVLIILLKGDKAYSELRLSSAREAISLLTSMVSNWSSFYNGVVWQLLYYPFTPFFVVFENIVNRKNSSTPATIEQDLALLATTVAYFANMRTQMRLLAPICSRLQHVAAGFLELAQLQASHHASTDTGSNFDRSLETHDMPHLDGANKATSRRCDPQTMNEIATGYGHAREALSNGDMSDPDVASYLEWLPTDIDASWPMFDLGGQGSAGDRDSHGRRSSQTRRRAFDGMFDWFSWDAYYAGTGP</sequence>
<keyword evidence="2" id="KW-0479">Metal-binding</keyword>
<dbReference type="GO" id="GO:0000981">
    <property type="term" value="F:DNA-binding transcription factor activity, RNA polymerase II-specific"/>
    <property type="evidence" value="ECO:0007669"/>
    <property type="project" value="InterPro"/>
</dbReference>
<accession>A0A0F8V5R5</accession>
<dbReference type="SMART" id="SM00066">
    <property type="entry name" value="GAL4"/>
    <property type="match status" value="1"/>
</dbReference>
<evidence type="ECO:0000256" key="1">
    <source>
        <dbReference type="ARBA" id="ARBA00004123"/>
    </source>
</evidence>
<evidence type="ECO:0000256" key="2">
    <source>
        <dbReference type="ARBA" id="ARBA00022723"/>
    </source>
</evidence>
<feature type="compositionally biased region" description="Basic and acidic residues" evidence="7">
    <location>
        <begin position="604"/>
        <end position="613"/>
    </location>
</feature>
<keyword evidence="4" id="KW-0238">DNA-binding</keyword>
<keyword evidence="3" id="KW-0805">Transcription regulation</keyword>
<dbReference type="Pfam" id="PF04082">
    <property type="entry name" value="Fungal_trans"/>
    <property type="match status" value="1"/>
</dbReference>
<dbReference type="CDD" id="cd00067">
    <property type="entry name" value="GAL4"/>
    <property type="match status" value="1"/>
</dbReference>
<evidence type="ECO:0000256" key="4">
    <source>
        <dbReference type="ARBA" id="ARBA00023125"/>
    </source>
</evidence>
<name>A0A0F8V5R5_9EURO</name>
<feature type="domain" description="Zn(2)-C6 fungal-type" evidence="8">
    <location>
        <begin position="13"/>
        <end position="43"/>
    </location>
</feature>
<evidence type="ECO:0000313" key="9">
    <source>
        <dbReference type="EMBL" id="KKK18301.1"/>
    </source>
</evidence>
<feature type="region of interest" description="Disordered" evidence="7">
    <location>
        <begin position="674"/>
        <end position="693"/>
    </location>
</feature>
<dbReference type="SMART" id="SM00906">
    <property type="entry name" value="Fungal_trans"/>
    <property type="match status" value="1"/>
</dbReference>
<dbReference type="Gene3D" id="4.10.240.10">
    <property type="entry name" value="Zn(2)-C6 fungal-type DNA-binding domain"/>
    <property type="match status" value="1"/>
</dbReference>